<reference evidence="2 3" key="1">
    <citation type="journal article" date="2019" name="Int. J. Syst. Evol. Microbiol.">
        <title>The Global Catalogue of Microorganisms (GCM) 10K type strain sequencing project: providing services to taxonomists for standard genome sequencing and annotation.</title>
        <authorList>
            <consortium name="The Broad Institute Genomics Platform"/>
            <consortium name="The Broad Institute Genome Sequencing Center for Infectious Disease"/>
            <person name="Wu L."/>
            <person name="Ma J."/>
        </authorList>
    </citation>
    <scope>NUCLEOTIDE SEQUENCE [LARGE SCALE GENOMIC DNA]</scope>
    <source>
        <strain evidence="2 3">JCM 3146</strain>
    </source>
</reference>
<comment type="caution">
    <text evidence="2">The sequence shown here is derived from an EMBL/GenBank/DDBJ whole genome shotgun (WGS) entry which is preliminary data.</text>
</comment>
<dbReference type="EMBL" id="BAAABM010000073">
    <property type="protein sequence ID" value="GAA0373030.1"/>
    <property type="molecule type" value="Genomic_DNA"/>
</dbReference>
<accession>A0ABN0XU49</accession>
<protein>
    <submittedName>
        <fullName evidence="2">Uncharacterized protein</fullName>
    </submittedName>
</protein>
<dbReference type="RefSeq" id="WP_252809039.1">
    <property type="nucleotide sequence ID" value="NZ_BAAABM010000073.1"/>
</dbReference>
<dbReference type="Proteomes" id="UP001501822">
    <property type="component" value="Unassembled WGS sequence"/>
</dbReference>
<feature type="compositionally biased region" description="Polar residues" evidence="1">
    <location>
        <begin position="104"/>
        <end position="114"/>
    </location>
</feature>
<sequence>MSFIAKAFDITEKGFDSGVEAIEEWNEHRRAQKLLLKLGVAVYAEQRLGHDHGAVERIMKAIDGHVADCGELELDHLRVAKDVLGEDFVAAHSGDAKPTDSEPDASTTMTTSAG</sequence>
<name>A0ABN0XU49_9ACTN</name>
<proteinExistence type="predicted"/>
<evidence type="ECO:0000256" key="1">
    <source>
        <dbReference type="SAM" id="MobiDB-lite"/>
    </source>
</evidence>
<organism evidence="2 3">
    <name type="scientific">Actinoallomurus spadix</name>
    <dbReference type="NCBI Taxonomy" id="79912"/>
    <lineage>
        <taxon>Bacteria</taxon>
        <taxon>Bacillati</taxon>
        <taxon>Actinomycetota</taxon>
        <taxon>Actinomycetes</taxon>
        <taxon>Streptosporangiales</taxon>
        <taxon>Thermomonosporaceae</taxon>
        <taxon>Actinoallomurus</taxon>
    </lineage>
</organism>
<evidence type="ECO:0000313" key="3">
    <source>
        <dbReference type="Proteomes" id="UP001501822"/>
    </source>
</evidence>
<gene>
    <name evidence="2" type="ORF">GCM10010151_73870</name>
</gene>
<feature type="region of interest" description="Disordered" evidence="1">
    <location>
        <begin position="91"/>
        <end position="114"/>
    </location>
</feature>
<evidence type="ECO:0000313" key="2">
    <source>
        <dbReference type="EMBL" id="GAA0373030.1"/>
    </source>
</evidence>
<keyword evidence="3" id="KW-1185">Reference proteome</keyword>